<dbReference type="InterPro" id="IPR052538">
    <property type="entry name" value="Flavonoid_dioxygenase-like"/>
</dbReference>
<protein>
    <recommendedName>
        <fullName evidence="2">Cupin type-2 domain-containing protein</fullName>
    </recommendedName>
</protein>
<dbReference type="CDD" id="cd00657">
    <property type="entry name" value="Ferritin_like"/>
    <property type="match status" value="1"/>
</dbReference>
<dbReference type="InterPro" id="IPR012347">
    <property type="entry name" value="Ferritin-like"/>
</dbReference>
<dbReference type="SUPFAM" id="SSF47240">
    <property type="entry name" value="Ferritin-like"/>
    <property type="match status" value="1"/>
</dbReference>
<dbReference type="Proteomes" id="UP000030416">
    <property type="component" value="Unassembled WGS sequence"/>
</dbReference>
<dbReference type="InterPro" id="IPR013096">
    <property type="entry name" value="Cupin_2"/>
</dbReference>
<dbReference type="InterPro" id="IPR011051">
    <property type="entry name" value="RmlC_Cupin_sf"/>
</dbReference>
<dbReference type="EMBL" id="JPVN01000002">
    <property type="protein sequence ID" value="KGR80284.1"/>
    <property type="molecule type" value="Genomic_DNA"/>
</dbReference>
<feature type="region of interest" description="Disordered" evidence="1">
    <location>
        <begin position="266"/>
        <end position="287"/>
    </location>
</feature>
<evidence type="ECO:0000259" key="2">
    <source>
        <dbReference type="Pfam" id="PF07883"/>
    </source>
</evidence>
<proteinExistence type="predicted"/>
<organism evidence="3 4">
    <name type="scientific">Ureibacillus manganicus DSM 26584</name>
    <dbReference type="NCBI Taxonomy" id="1384049"/>
    <lineage>
        <taxon>Bacteria</taxon>
        <taxon>Bacillati</taxon>
        <taxon>Bacillota</taxon>
        <taxon>Bacilli</taxon>
        <taxon>Bacillales</taxon>
        <taxon>Caryophanaceae</taxon>
        <taxon>Ureibacillus</taxon>
    </lineage>
</organism>
<dbReference type="STRING" id="1384049.CD29_02715"/>
<dbReference type="RefSeq" id="WP_052123963.1">
    <property type="nucleotide sequence ID" value="NZ_AVDA01000002.1"/>
</dbReference>
<keyword evidence="4" id="KW-1185">Reference proteome</keyword>
<sequence length="287" mass="33088">MYNDDGLLQTLLNAMKGEAAGVDFYIRLAELAPNIEDQDHILKIAEDERTHLQNFVNLYYTLTNRHPQYEVERIAIASFEEGLKEAFDDELKDYETYRNQYLNSKNQVIRDIFLRAFSDEIKHATRLSAIRSAQEKNLTNTDIPPLKNEIKDYGPEPFVVDINEITKRNDTFRTALWTGEHLQLTLMSIDVGGEIGVEMHPDTDQFLRVEEGEGIVRMGRNDKQFDFEEDVYDDYAILVPAGKWHNIINTGDKPLKIYSIYAPPHHPRGTVQRTKADAKAAEDHSEE</sequence>
<reference evidence="3 4" key="1">
    <citation type="submission" date="2014-02" db="EMBL/GenBank/DDBJ databases">
        <title>Draft genome sequence of Lysinibacillus manganicus DSM 26584T.</title>
        <authorList>
            <person name="Zhang F."/>
            <person name="Wang G."/>
            <person name="Zhang L."/>
        </authorList>
    </citation>
    <scope>NUCLEOTIDE SEQUENCE [LARGE SCALE GENOMIC DNA]</scope>
    <source>
        <strain evidence="3 4">DSM 26584</strain>
    </source>
</reference>
<name>A0A0A3I6F5_9BACL</name>
<dbReference type="InterPro" id="IPR009078">
    <property type="entry name" value="Ferritin-like_SF"/>
</dbReference>
<dbReference type="PANTHER" id="PTHR43346:SF1">
    <property type="entry name" value="QUERCETIN 2,3-DIOXYGENASE-RELATED"/>
    <property type="match status" value="1"/>
</dbReference>
<gene>
    <name evidence="3" type="ORF">CD29_02715</name>
</gene>
<accession>A0A0A3I6F5</accession>
<evidence type="ECO:0000313" key="4">
    <source>
        <dbReference type="Proteomes" id="UP000030416"/>
    </source>
</evidence>
<dbReference type="Gene3D" id="1.20.1260.10">
    <property type="match status" value="1"/>
</dbReference>
<feature type="compositionally biased region" description="Basic and acidic residues" evidence="1">
    <location>
        <begin position="274"/>
        <end position="287"/>
    </location>
</feature>
<evidence type="ECO:0000313" key="3">
    <source>
        <dbReference type="EMBL" id="KGR80284.1"/>
    </source>
</evidence>
<dbReference type="Gene3D" id="2.60.120.10">
    <property type="entry name" value="Jelly Rolls"/>
    <property type="match status" value="1"/>
</dbReference>
<dbReference type="eggNOG" id="COG0662">
    <property type="taxonomic scope" value="Bacteria"/>
</dbReference>
<dbReference type="InterPro" id="IPR014710">
    <property type="entry name" value="RmlC-like_jellyroll"/>
</dbReference>
<dbReference type="PANTHER" id="PTHR43346">
    <property type="entry name" value="LIGAND BINDING DOMAIN PROTEIN, PUTATIVE (AFU_ORTHOLOGUE AFUA_6G14370)-RELATED"/>
    <property type="match status" value="1"/>
</dbReference>
<feature type="domain" description="Cupin type-2" evidence="2">
    <location>
        <begin position="186"/>
        <end position="261"/>
    </location>
</feature>
<dbReference type="CDD" id="cd02223">
    <property type="entry name" value="cupin_Bh2720-like"/>
    <property type="match status" value="1"/>
</dbReference>
<dbReference type="Pfam" id="PF07883">
    <property type="entry name" value="Cupin_2"/>
    <property type="match status" value="1"/>
</dbReference>
<dbReference type="OrthoDB" id="3231985at2"/>
<dbReference type="SUPFAM" id="SSF51182">
    <property type="entry name" value="RmlC-like cupins"/>
    <property type="match status" value="1"/>
</dbReference>
<dbReference type="AlphaFoldDB" id="A0A0A3I6F5"/>
<comment type="caution">
    <text evidence="3">The sequence shown here is derived from an EMBL/GenBank/DDBJ whole genome shotgun (WGS) entry which is preliminary data.</text>
</comment>
<evidence type="ECO:0000256" key="1">
    <source>
        <dbReference type="SAM" id="MobiDB-lite"/>
    </source>
</evidence>